<evidence type="ECO:0000313" key="2">
    <source>
        <dbReference type="Proteomes" id="UP001345963"/>
    </source>
</evidence>
<evidence type="ECO:0000313" key="1">
    <source>
        <dbReference type="EMBL" id="MED6247425.1"/>
    </source>
</evidence>
<comment type="caution">
    <text evidence="1">The sequence shown here is derived from an EMBL/GenBank/DDBJ whole genome shotgun (WGS) entry which is preliminary data.</text>
</comment>
<feature type="non-terminal residue" evidence="1">
    <location>
        <position position="1"/>
    </location>
</feature>
<dbReference type="Proteomes" id="UP001345963">
    <property type="component" value="Unassembled WGS sequence"/>
</dbReference>
<keyword evidence="2" id="KW-1185">Reference proteome</keyword>
<protein>
    <submittedName>
        <fullName evidence="1">Uncharacterized protein</fullName>
    </submittedName>
</protein>
<proteinExistence type="predicted"/>
<gene>
    <name evidence="1" type="ORF">ATANTOWER_000475</name>
</gene>
<accession>A0ABU7BCR8</accession>
<name>A0ABU7BCR8_9TELE</name>
<reference evidence="1 2" key="1">
    <citation type="submission" date="2021-07" db="EMBL/GenBank/DDBJ databases">
        <authorList>
            <person name="Palmer J.M."/>
        </authorList>
    </citation>
    <scope>NUCLEOTIDE SEQUENCE [LARGE SCALE GENOMIC DNA]</scope>
    <source>
        <strain evidence="1 2">AT_MEX2019</strain>
        <tissue evidence="1">Muscle</tissue>
    </source>
</reference>
<organism evidence="1 2">
    <name type="scientific">Ataeniobius toweri</name>
    <dbReference type="NCBI Taxonomy" id="208326"/>
    <lineage>
        <taxon>Eukaryota</taxon>
        <taxon>Metazoa</taxon>
        <taxon>Chordata</taxon>
        <taxon>Craniata</taxon>
        <taxon>Vertebrata</taxon>
        <taxon>Euteleostomi</taxon>
        <taxon>Actinopterygii</taxon>
        <taxon>Neopterygii</taxon>
        <taxon>Teleostei</taxon>
        <taxon>Neoteleostei</taxon>
        <taxon>Acanthomorphata</taxon>
        <taxon>Ovalentaria</taxon>
        <taxon>Atherinomorphae</taxon>
        <taxon>Cyprinodontiformes</taxon>
        <taxon>Goodeidae</taxon>
        <taxon>Ataeniobius</taxon>
    </lineage>
</organism>
<sequence length="220" mass="25178">QRLSPDLRTRIQVSSYLLWTKFKLVASWLFDYPAQVISKPCPPSNKLSRKYLQPVLHTIIPHSSHNPGSELLKTYLLVCKLWRDLPPQYNSCVAYPDPASLIPLAVRLPLPLVISRSRISNPYHSRENKTFKTLCESIQCVSACGEAGTLVDESLISAYCNLFIEIDTNKERDLYTFVFYNYLKWVMKTDPWLKEDVPIGEKLTITVLSAKSLIFPVVQC</sequence>
<dbReference type="EMBL" id="JAHUTI010049278">
    <property type="protein sequence ID" value="MED6247425.1"/>
    <property type="molecule type" value="Genomic_DNA"/>
</dbReference>